<dbReference type="AlphaFoldDB" id="A0AAP0AYD4"/>
<reference evidence="2 3" key="1">
    <citation type="journal article" date="2022" name="Nat. Plants">
        <title>Genomes of leafy and leafless Platanthera orchids illuminate the evolution of mycoheterotrophy.</title>
        <authorList>
            <person name="Li M.H."/>
            <person name="Liu K.W."/>
            <person name="Li Z."/>
            <person name="Lu H.C."/>
            <person name="Ye Q.L."/>
            <person name="Zhang D."/>
            <person name="Wang J.Y."/>
            <person name="Li Y.F."/>
            <person name="Zhong Z.M."/>
            <person name="Liu X."/>
            <person name="Yu X."/>
            <person name="Liu D.K."/>
            <person name="Tu X.D."/>
            <person name="Liu B."/>
            <person name="Hao Y."/>
            <person name="Liao X.Y."/>
            <person name="Jiang Y.T."/>
            <person name="Sun W.H."/>
            <person name="Chen J."/>
            <person name="Chen Y.Q."/>
            <person name="Ai Y."/>
            <person name="Zhai J.W."/>
            <person name="Wu S.S."/>
            <person name="Zhou Z."/>
            <person name="Hsiao Y.Y."/>
            <person name="Wu W.L."/>
            <person name="Chen Y.Y."/>
            <person name="Lin Y.F."/>
            <person name="Hsu J.L."/>
            <person name="Li C.Y."/>
            <person name="Wang Z.W."/>
            <person name="Zhao X."/>
            <person name="Zhong W.Y."/>
            <person name="Ma X.K."/>
            <person name="Ma L."/>
            <person name="Huang J."/>
            <person name="Chen G.Z."/>
            <person name="Huang M.Z."/>
            <person name="Huang L."/>
            <person name="Peng D.H."/>
            <person name="Luo Y.B."/>
            <person name="Zou S.Q."/>
            <person name="Chen S.P."/>
            <person name="Lan S."/>
            <person name="Tsai W.C."/>
            <person name="Van de Peer Y."/>
            <person name="Liu Z.J."/>
        </authorList>
    </citation>
    <scope>NUCLEOTIDE SEQUENCE [LARGE SCALE GENOMIC DNA]</scope>
    <source>
        <strain evidence="2">Lor287</strain>
    </source>
</reference>
<dbReference type="EMBL" id="JBBWWQ010000019">
    <property type="protein sequence ID" value="KAK8919133.1"/>
    <property type="molecule type" value="Genomic_DNA"/>
</dbReference>
<keyword evidence="1" id="KW-1133">Transmembrane helix</keyword>
<gene>
    <name evidence="2" type="ORF">KSP39_PZI021815</name>
</gene>
<keyword evidence="3" id="KW-1185">Reference proteome</keyword>
<dbReference type="PANTHER" id="PTHR31168">
    <property type="entry name" value="OS02G0292800 PROTEIN"/>
    <property type="match status" value="1"/>
</dbReference>
<keyword evidence="1" id="KW-0812">Transmembrane</keyword>
<feature type="transmembrane region" description="Helical" evidence="1">
    <location>
        <begin position="96"/>
        <end position="120"/>
    </location>
</feature>
<evidence type="ECO:0000313" key="3">
    <source>
        <dbReference type="Proteomes" id="UP001418222"/>
    </source>
</evidence>
<feature type="transmembrane region" description="Helical" evidence="1">
    <location>
        <begin position="6"/>
        <end position="26"/>
    </location>
</feature>
<name>A0AAP0AYD4_9ASPA</name>
<evidence type="ECO:0000313" key="2">
    <source>
        <dbReference type="EMBL" id="KAK8919133.1"/>
    </source>
</evidence>
<feature type="transmembrane region" description="Helical" evidence="1">
    <location>
        <begin position="62"/>
        <end position="84"/>
    </location>
</feature>
<protein>
    <submittedName>
        <fullName evidence="2">Uncharacterized protein</fullName>
    </submittedName>
</protein>
<keyword evidence="1" id="KW-0472">Membrane</keyword>
<accession>A0AAP0AYD4</accession>
<dbReference type="PANTHER" id="PTHR31168:SF1">
    <property type="entry name" value="DUF599 FAMILY PROTEIN"/>
    <property type="match status" value="1"/>
</dbReference>
<evidence type="ECO:0000256" key="1">
    <source>
        <dbReference type="SAM" id="Phobius"/>
    </source>
</evidence>
<dbReference type="Pfam" id="PF04654">
    <property type="entry name" value="DUF599"/>
    <property type="match status" value="1"/>
</dbReference>
<sequence>METPAPDYILVPLSFIIMGGYHAWLLRRIIHRPNKPIAGINSINLKNRAKAENGDQTLHNRIMATALMAWAPIMLGSSIAVLMANAHCLEQSDREMLGGLAARCFCLAAYLLAAFLLSVLTGRYYSRARMLITLQARCGPMRAKEYVASVVNRRSWFWAMGVRACYLAVPLYLWMLFGSTQLFAGCIGMIVIMYFIDTHSDWEEGEGQKKMKEPEESVKVEIAEPQSVSRRDREISSVELLEIIVIKDSEDGDEKKKKAPEESVNVEVVKPQSVSRSDRELSSVELLEIIVVKNWDEGGEKKKAPQEFAKIEVAEPQSASHHDREISLGGGVIGGKNVFVQPLVRNRGTEAQ</sequence>
<comment type="caution">
    <text evidence="2">The sequence shown here is derived from an EMBL/GenBank/DDBJ whole genome shotgun (WGS) entry which is preliminary data.</text>
</comment>
<dbReference type="Proteomes" id="UP001418222">
    <property type="component" value="Unassembled WGS sequence"/>
</dbReference>
<dbReference type="InterPro" id="IPR006747">
    <property type="entry name" value="DUF599"/>
</dbReference>
<proteinExistence type="predicted"/>
<organism evidence="2 3">
    <name type="scientific">Platanthera zijinensis</name>
    <dbReference type="NCBI Taxonomy" id="2320716"/>
    <lineage>
        <taxon>Eukaryota</taxon>
        <taxon>Viridiplantae</taxon>
        <taxon>Streptophyta</taxon>
        <taxon>Embryophyta</taxon>
        <taxon>Tracheophyta</taxon>
        <taxon>Spermatophyta</taxon>
        <taxon>Magnoliopsida</taxon>
        <taxon>Liliopsida</taxon>
        <taxon>Asparagales</taxon>
        <taxon>Orchidaceae</taxon>
        <taxon>Orchidoideae</taxon>
        <taxon>Orchideae</taxon>
        <taxon>Orchidinae</taxon>
        <taxon>Platanthera</taxon>
    </lineage>
</organism>